<protein>
    <recommendedName>
        <fullName evidence="9">Ig-like domain-containing protein</fullName>
    </recommendedName>
</protein>
<reference evidence="7" key="3">
    <citation type="submission" date="2025-09" db="UniProtKB">
        <authorList>
            <consortium name="Ensembl"/>
        </authorList>
    </citation>
    <scope>IDENTIFICATION</scope>
</reference>
<evidence type="ECO:0000259" key="6">
    <source>
        <dbReference type="SMART" id="SM00409"/>
    </source>
</evidence>
<dbReference type="SMART" id="SM00406">
    <property type="entry name" value="IGv"/>
    <property type="match status" value="1"/>
</dbReference>
<reference evidence="7 8" key="1">
    <citation type="submission" date="2022-01" db="EMBL/GenBank/DDBJ databases">
        <title>A chromosome-scale genome assembly of the false clownfish, Amphiprion ocellaris.</title>
        <authorList>
            <person name="Ryu T."/>
        </authorList>
    </citation>
    <scope>NUCLEOTIDE SEQUENCE [LARGE SCALE GENOMIC DNA]</scope>
</reference>
<keyword evidence="3" id="KW-0675">Receptor</keyword>
<evidence type="ECO:0000313" key="8">
    <source>
        <dbReference type="Proteomes" id="UP001501940"/>
    </source>
</evidence>
<keyword evidence="2" id="KW-0391">Immunity</keyword>
<dbReference type="InterPro" id="IPR051287">
    <property type="entry name" value="TCR_variable_region"/>
</dbReference>
<dbReference type="SMART" id="SM00409">
    <property type="entry name" value="IG"/>
    <property type="match status" value="1"/>
</dbReference>
<organism evidence="7 8">
    <name type="scientific">Amphiprion ocellaris</name>
    <name type="common">Clown anemonefish</name>
    <dbReference type="NCBI Taxonomy" id="80972"/>
    <lineage>
        <taxon>Eukaryota</taxon>
        <taxon>Metazoa</taxon>
        <taxon>Chordata</taxon>
        <taxon>Craniata</taxon>
        <taxon>Vertebrata</taxon>
        <taxon>Euteleostomi</taxon>
        <taxon>Actinopterygii</taxon>
        <taxon>Neopterygii</taxon>
        <taxon>Teleostei</taxon>
        <taxon>Neoteleostei</taxon>
        <taxon>Acanthomorphata</taxon>
        <taxon>Ovalentaria</taxon>
        <taxon>Pomacentridae</taxon>
        <taxon>Amphiprion</taxon>
    </lineage>
</organism>
<accession>A0AAQ5ZE56</accession>
<dbReference type="InterPro" id="IPR013106">
    <property type="entry name" value="Ig_V-set"/>
</dbReference>
<dbReference type="PANTHER" id="PTHR19367:SF18">
    <property type="entry name" value="T CELL RECEPTOR ALPHA VARIABLE 16"/>
    <property type="match status" value="1"/>
</dbReference>
<name>A0AAQ5ZE56_AMPOC</name>
<evidence type="ECO:0000256" key="2">
    <source>
        <dbReference type="ARBA" id="ARBA00023130"/>
    </source>
</evidence>
<evidence type="ECO:0000256" key="3">
    <source>
        <dbReference type="ARBA" id="ARBA00023170"/>
    </source>
</evidence>
<dbReference type="SUPFAM" id="SSF48726">
    <property type="entry name" value="Immunoglobulin"/>
    <property type="match status" value="1"/>
</dbReference>
<evidence type="ECO:0008006" key="9">
    <source>
        <dbReference type="Google" id="ProtNLM"/>
    </source>
</evidence>
<keyword evidence="2" id="KW-1064">Adaptive immunity</keyword>
<evidence type="ECO:0000256" key="4">
    <source>
        <dbReference type="ARBA" id="ARBA00023319"/>
    </source>
</evidence>
<dbReference type="AlphaFoldDB" id="A0AAQ5ZE56"/>
<feature type="domain" description="Immunoglobulin" evidence="6">
    <location>
        <begin position="17"/>
        <end position="126"/>
    </location>
</feature>
<sequence length="215" mass="24237">NRVSYVWVKCQQLTAVKDEESSLEGSTVTLTYKYSKAAAIDDYFFWYRQHPGKPPELLLYHYGTQNETTAGLSAAVSDDKKQISMKISSAAVSDSAVYYCAVRPTVTGNSKTLYKNLWRGTKHSLNISAIKCILLASDETAENSNEVQCWIAVSAGNSTRNPNFHWFSQHHTSVRVCVSLFDRNLCFFNVLFFNHLIIKTICYPRGNETPVNRTG</sequence>
<evidence type="ECO:0000313" key="7">
    <source>
        <dbReference type="Ensembl" id="ENSAOCP00000062651.1"/>
    </source>
</evidence>
<evidence type="ECO:0000256" key="1">
    <source>
        <dbReference type="ARBA" id="ARBA00022729"/>
    </source>
</evidence>
<proteinExistence type="predicted"/>
<keyword evidence="1" id="KW-0732">Signal</keyword>
<dbReference type="Pfam" id="PF07686">
    <property type="entry name" value="V-set"/>
    <property type="match status" value="1"/>
</dbReference>
<dbReference type="InterPro" id="IPR036179">
    <property type="entry name" value="Ig-like_dom_sf"/>
</dbReference>
<feature type="domain" description="Immunoglobulin V-set" evidence="5">
    <location>
        <begin position="27"/>
        <end position="102"/>
    </location>
</feature>
<keyword evidence="8" id="KW-1185">Reference proteome</keyword>
<keyword evidence="4" id="KW-0393">Immunoglobulin domain</keyword>
<dbReference type="Gene3D" id="2.60.40.10">
    <property type="entry name" value="Immunoglobulins"/>
    <property type="match status" value="1"/>
</dbReference>
<dbReference type="GO" id="GO:0002250">
    <property type="term" value="P:adaptive immune response"/>
    <property type="evidence" value="ECO:0007669"/>
    <property type="project" value="UniProtKB-KW"/>
</dbReference>
<evidence type="ECO:0000259" key="5">
    <source>
        <dbReference type="SMART" id="SM00406"/>
    </source>
</evidence>
<dbReference type="PANTHER" id="PTHR19367">
    <property type="entry name" value="T-CELL RECEPTOR ALPHA CHAIN V REGION"/>
    <property type="match status" value="1"/>
</dbReference>
<reference evidence="7" key="2">
    <citation type="submission" date="2025-08" db="UniProtKB">
        <authorList>
            <consortium name="Ensembl"/>
        </authorList>
    </citation>
    <scope>IDENTIFICATION</scope>
</reference>
<dbReference type="Ensembl" id="ENSAOCT00000040331.1">
    <property type="protein sequence ID" value="ENSAOCP00000062651.1"/>
    <property type="gene ID" value="ENSAOCG00000027307.1"/>
</dbReference>
<dbReference type="Proteomes" id="UP001501940">
    <property type="component" value="Chromosome 10"/>
</dbReference>
<dbReference type="GeneTree" id="ENSGT00980000198715"/>
<dbReference type="InterPro" id="IPR013783">
    <property type="entry name" value="Ig-like_fold"/>
</dbReference>
<dbReference type="InterPro" id="IPR003599">
    <property type="entry name" value="Ig_sub"/>
</dbReference>